<evidence type="ECO:0000256" key="1">
    <source>
        <dbReference type="SAM" id="Phobius"/>
    </source>
</evidence>
<accession>A0ABX2DW38</accession>
<protein>
    <recommendedName>
        <fullName evidence="4">DUF4359 domain-containing protein</fullName>
    </recommendedName>
</protein>
<organism evidence="2 3">
    <name type="scientific">Paenibacillus tritici</name>
    <dbReference type="NCBI Taxonomy" id="1873425"/>
    <lineage>
        <taxon>Bacteria</taxon>
        <taxon>Bacillati</taxon>
        <taxon>Bacillota</taxon>
        <taxon>Bacilli</taxon>
        <taxon>Bacillales</taxon>
        <taxon>Paenibacillaceae</taxon>
        <taxon>Paenibacillus</taxon>
    </lineage>
</organism>
<feature type="transmembrane region" description="Helical" evidence="1">
    <location>
        <begin position="12"/>
        <end position="30"/>
    </location>
</feature>
<keyword evidence="1" id="KW-1133">Transmembrane helix</keyword>
<sequence>MPQPERRVRKRTGWKWAIVLIVILVVMAVLNPGKEEFSEYAVKDLKETLGTELAGGITELVAQPLVESFTLRDNYILFSMFSIPDIQNGKSLIGDRSANRKYLGLFKIIFIKL</sequence>
<proteinExistence type="predicted"/>
<name>A0ABX2DW38_9BACL</name>
<dbReference type="Proteomes" id="UP000711047">
    <property type="component" value="Unassembled WGS sequence"/>
</dbReference>
<keyword evidence="3" id="KW-1185">Reference proteome</keyword>
<dbReference type="EMBL" id="JABMKX010000019">
    <property type="protein sequence ID" value="NQX48942.1"/>
    <property type="molecule type" value="Genomic_DNA"/>
</dbReference>
<keyword evidence="1" id="KW-0812">Transmembrane</keyword>
<evidence type="ECO:0000313" key="2">
    <source>
        <dbReference type="EMBL" id="NQX48942.1"/>
    </source>
</evidence>
<gene>
    <name evidence="2" type="ORF">HQN87_26830</name>
</gene>
<keyword evidence="1" id="KW-0472">Membrane</keyword>
<evidence type="ECO:0008006" key="4">
    <source>
        <dbReference type="Google" id="ProtNLM"/>
    </source>
</evidence>
<comment type="caution">
    <text evidence="2">The sequence shown here is derived from an EMBL/GenBank/DDBJ whole genome shotgun (WGS) entry which is preliminary data.</text>
</comment>
<evidence type="ECO:0000313" key="3">
    <source>
        <dbReference type="Proteomes" id="UP000711047"/>
    </source>
</evidence>
<reference evidence="2 3" key="1">
    <citation type="submission" date="2020-05" db="EMBL/GenBank/DDBJ databases">
        <title>Paenibacillus glebae, sp. nov., Paenibacillus humi sp. nov., Paenibacillus pedi sp. nov., Paenibacillus terrestris sp. nov. and Paenibacillus terricola sp. nov., isolated from a forest top soil sample.</title>
        <authorList>
            <person name="Qi S."/>
            <person name="Carlier A."/>
            <person name="Cnockaert M."/>
            <person name="Vandamme P."/>
        </authorList>
    </citation>
    <scope>NUCLEOTIDE SEQUENCE [LARGE SCALE GENOMIC DNA]</scope>
    <source>
        <strain evidence="2 3">LMG 29502</strain>
    </source>
</reference>
<dbReference type="RefSeq" id="WP_173139573.1">
    <property type="nucleotide sequence ID" value="NZ_CP073365.1"/>
</dbReference>